<gene>
    <name evidence="2" type="ORF">MM415A00662_0021</name>
    <name evidence="1" type="ORF">MM415B01381_0008</name>
</gene>
<evidence type="ECO:0000313" key="1">
    <source>
        <dbReference type="EMBL" id="QJA58933.1"/>
    </source>
</evidence>
<name>A0A6M3INH5_9ZZZZ</name>
<proteinExistence type="predicted"/>
<dbReference type="EMBL" id="MT142434">
    <property type="protein sequence ID" value="QJA80766.1"/>
    <property type="molecule type" value="Genomic_DNA"/>
</dbReference>
<reference evidence="1" key="1">
    <citation type="submission" date="2020-03" db="EMBL/GenBank/DDBJ databases">
        <title>The deep terrestrial virosphere.</title>
        <authorList>
            <person name="Holmfeldt K."/>
            <person name="Nilsson E."/>
            <person name="Simone D."/>
            <person name="Lopez-Fernandez M."/>
            <person name="Wu X."/>
            <person name="de Brujin I."/>
            <person name="Lundin D."/>
            <person name="Andersson A."/>
            <person name="Bertilsson S."/>
            <person name="Dopson M."/>
        </authorList>
    </citation>
    <scope>NUCLEOTIDE SEQUENCE</scope>
    <source>
        <strain evidence="2">MM415A00662</strain>
        <strain evidence="1">MM415B01381</strain>
    </source>
</reference>
<evidence type="ECO:0000313" key="2">
    <source>
        <dbReference type="EMBL" id="QJA80766.1"/>
    </source>
</evidence>
<organism evidence="1">
    <name type="scientific">viral metagenome</name>
    <dbReference type="NCBI Taxonomy" id="1070528"/>
    <lineage>
        <taxon>unclassified sequences</taxon>
        <taxon>metagenomes</taxon>
        <taxon>organismal metagenomes</taxon>
    </lineage>
</organism>
<sequence length="362" mass="38049">MAIGVGLGLLLGGIISGGSALLGSKGASDAAGIQADAAARAQEKSIEAQLQMFYQSREDLQPWTEAGKIALGRLFGSELTDTYGQPRNALSLTQAGGVPGQTGGDMNQLVAGQPGFTDQELYVLKHENEEWAIDQYTGSNLDPKRIRDRQTQTLSNALTTIGQSPAQTAPTAGEGAAPVEGEIDRYLRSIGELTPENYVKSPGYDFLLEQGVEGIERGAAHRGKLLGGQTQKALMGYGQELGKTDYGNWLNQGYRAAGARMDPFMQTLGYGANAAGANAGNALASGQNQSNTYLQTIPAAGQARAAGVMGQANTLANLGNWGGEQLLNYALMNRTNNALTAGKTFSSGGNDEWLNELVRRGM</sequence>
<dbReference type="AlphaFoldDB" id="A0A6M3INH5"/>
<evidence type="ECO:0008006" key="3">
    <source>
        <dbReference type="Google" id="ProtNLM"/>
    </source>
</evidence>
<dbReference type="EMBL" id="MT141347">
    <property type="protein sequence ID" value="QJA58933.1"/>
    <property type="molecule type" value="Genomic_DNA"/>
</dbReference>
<accession>A0A6M3INH5</accession>
<protein>
    <recommendedName>
        <fullName evidence="3">DNA transfer protein</fullName>
    </recommendedName>
</protein>